<proteinExistence type="inferred from homology"/>
<keyword evidence="9" id="KW-1185">Reference proteome</keyword>
<evidence type="ECO:0000256" key="1">
    <source>
        <dbReference type="ARBA" id="ARBA00004651"/>
    </source>
</evidence>
<dbReference type="GO" id="GO:0005886">
    <property type="term" value="C:plasma membrane"/>
    <property type="evidence" value="ECO:0007669"/>
    <property type="project" value="UniProtKB-SubCell"/>
</dbReference>
<dbReference type="OrthoDB" id="1632160at2"/>
<organism evidence="8 9">
    <name type="scientific">Streptococcus hyointestinalis</name>
    <dbReference type="NCBI Taxonomy" id="1337"/>
    <lineage>
        <taxon>Bacteria</taxon>
        <taxon>Bacillati</taxon>
        <taxon>Bacillota</taxon>
        <taxon>Bacilli</taxon>
        <taxon>Lactobacillales</taxon>
        <taxon>Streptococcaceae</taxon>
        <taxon>Streptococcus</taxon>
    </lineage>
</organism>
<evidence type="ECO:0000313" key="8">
    <source>
        <dbReference type="EMBL" id="SUN62938.1"/>
    </source>
</evidence>
<reference evidence="8 9" key="1">
    <citation type="submission" date="2018-06" db="EMBL/GenBank/DDBJ databases">
        <authorList>
            <consortium name="Pathogen Informatics"/>
            <person name="Doyle S."/>
        </authorList>
    </citation>
    <scope>NUCLEOTIDE SEQUENCE [LARGE SCALE GENOMIC DNA]</scope>
    <source>
        <strain evidence="8 9">NCTC12224</strain>
    </source>
</reference>
<evidence type="ECO:0000256" key="4">
    <source>
        <dbReference type="ARBA" id="ARBA00022692"/>
    </source>
</evidence>
<name>A0A380KDE5_9STRE</name>
<dbReference type="Pfam" id="PF04226">
    <property type="entry name" value="Transgly_assoc"/>
    <property type="match status" value="1"/>
</dbReference>
<gene>
    <name evidence="8" type="ORF">NCTC12224_02146</name>
</gene>
<dbReference type="EMBL" id="UHFN01000007">
    <property type="protein sequence ID" value="SUN62938.1"/>
    <property type="molecule type" value="Genomic_DNA"/>
</dbReference>
<evidence type="ECO:0000256" key="3">
    <source>
        <dbReference type="ARBA" id="ARBA00022475"/>
    </source>
</evidence>
<protein>
    <submittedName>
        <fullName evidence="8">Transglycosylase-associated membrane protein</fullName>
    </submittedName>
</protein>
<keyword evidence="4 7" id="KW-0812">Transmembrane</keyword>
<evidence type="ECO:0000256" key="2">
    <source>
        <dbReference type="ARBA" id="ARBA00011006"/>
    </source>
</evidence>
<accession>A0A380KDE5</accession>
<evidence type="ECO:0000256" key="6">
    <source>
        <dbReference type="ARBA" id="ARBA00023136"/>
    </source>
</evidence>
<comment type="subcellular location">
    <subcellularLocation>
        <location evidence="1">Cell membrane</location>
        <topology evidence="1">Multi-pass membrane protein</topology>
    </subcellularLocation>
</comment>
<sequence length="78" mass="8126">MIWSLIVGAFIGWLASLVTGKDRSMGCIWNTVAGLLGAFVGQRLFGAWGAHLAGMAVFPSILGAIIVIAVASLFFGDN</sequence>
<dbReference type="PANTHER" id="PTHR33884:SF3">
    <property type="entry name" value="UPF0410 PROTEIN YMGE"/>
    <property type="match status" value="1"/>
</dbReference>
<evidence type="ECO:0000256" key="7">
    <source>
        <dbReference type="SAM" id="Phobius"/>
    </source>
</evidence>
<dbReference type="GeneID" id="78357400"/>
<dbReference type="Proteomes" id="UP000254924">
    <property type="component" value="Unassembled WGS sequence"/>
</dbReference>
<dbReference type="PANTHER" id="PTHR33884">
    <property type="entry name" value="UPF0410 PROTEIN YMGE"/>
    <property type="match status" value="1"/>
</dbReference>
<dbReference type="AlphaFoldDB" id="A0A380KDE5"/>
<feature type="transmembrane region" description="Helical" evidence="7">
    <location>
        <begin position="44"/>
        <end position="75"/>
    </location>
</feature>
<evidence type="ECO:0000256" key="5">
    <source>
        <dbReference type="ARBA" id="ARBA00022989"/>
    </source>
</evidence>
<keyword evidence="6 7" id="KW-0472">Membrane</keyword>
<keyword evidence="3" id="KW-1003">Cell membrane</keyword>
<keyword evidence="5 7" id="KW-1133">Transmembrane helix</keyword>
<comment type="similarity">
    <text evidence="2">Belongs to the UPF0410 family.</text>
</comment>
<evidence type="ECO:0000313" key="9">
    <source>
        <dbReference type="Proteomes" id="UP000254924"/>
    </source>
</evidence>
<dbReference type="InterPro" id="IPR007341">
    <property type="entry name" value="Transgly_assoc"/>
</dbReference>
<dbReference type="RefSeq" id="WP_115270535.1">
    <property type="nucleotide sequence ID" value="NZ_JBNPNB010000003.1"/>
</dbReference>